<protein>
    <submittedName>
        <fullName evidence="1">Uncharacterized protein</fullName>
    </submittedName>
</protein>
<keyword evidence="2" id="KW-1185">Reference proteome</keyword>
<name>A0ACC1MEJ8_9HYPO</name>
<organism evidence="1 2">
    <name type="scientific">Zarea fungicola</name>
    <dbReference type="NCBI Taxonomy" id="93591"/>
    <lineage>
        <taxon>Eukaryota</taxon>
        <taxon>Fungi</taxon>
        <taxon>Dikarya</taxon>
        <taxon>Ascomycota</taxon>
        <taxon>Pezizomycotina</taxon>
        <taxon>Sordariomycetes</taxon>
        <taxon>Hypocreomycetidae</taxon>
        <taxon>Hypocreales</taxon>
        <taxon>Cordycipitaceae</taxon>
        <taxon>Zarea</taxon>
    </lineage>
</organism>
<comment type="caution">
    <text evidence="1">The sequence shown here is derived from an EMBL/GenBank/DDBJ whole genome shotgun (WGS) entry which is preliminary data.</text>
</comment>
<evidence type="ECO:0000313" key="1">
    <source>
        <dbReference type="EMBL" id="KAJ2965392.1"/>
    </source>
</evidence>
<reference evidence="1" key="1">
    <citation type="submission" date="2022-08" db="EMBL/GenBank/DDBJ databases">
        <title>Genome Sequence of Lecanicillium fungicola.</title>
        <authorList>
            <person name="Buettner E."/>
        </authorList>
    </citation>
    <scope>NUCLEOTIDE SEQUENCE</scope>
    <source>
        <strain evidence="1">Babe33</strain>
    </source>
</reference>
<accession>A0ACC1MEJ8</accession>
<gene>
    <name evidence="1" type="ORF">NQ176_g10641</name>
</gene>
<sequence length="117" mass="12585">MVATKATHVSGADPELAAIRSSDEVLELEEPTAPVMTTTTTTSTTVTTATETAITPTPVHQQASTRSFLANFGLAGYARRTLGICLLLCVVFLWTLSNFLASVRDAKPWQTFNIRPS</sequence>
<dbReference type="EMBL" id="JANJQO010003005">
    <property type="protein sequence ID" value="KAJ2965392.1"/>
    <property type="molecule type" value="Genomic_DNA"/>
</dbReference>
<proteinExistence type="predicted"/>
<evidence type="ECO:0000313" key="2">
    <source>
        <dbReference type="Proteomes" id="UP001143910"/>
    </source>
</evidence>
<dbReference type="Proteomes" id="UP001143910">
    <property type="component" value="Unassembled WGS sequence"/>
</dbReference>